<keyword evidence="3" id="KW-0274">FAD</keyword>
<dbReference type="PANTHER" id="PTHR42877">
    <property type="entry name" value="L-ORNITHINE N(5)-MONOOXYGENASE-RELATED"/>
    <property type="match status" value="1"/>
</dbReference>
<keyword evidence="6" id="KW-1185">Reference proteome</keyword>
<evidence type="ECO:0000256" key="4">
    <source>
        <dbReference type="ARBA" id="ARBA00023002"/>
    </source>
</evidence>
<dbReference type="OrthoDB" id="74360at2759"/>
<keyword evidence="5" id="KW-0503">Monooxygenase</keyword>
<dbReference type="PANTHER" id="PTHR42877:SF4">
    <property type="entry name" value="FAD_NAD(P)-BINDING DOMAIN-CONTAINING PROTEIN-RELATED"/>
    <property type="match status" value="1"/>
</dbReference>
<reference evidence="5" key="1">
    <citation type="journal article" date="2020" name="Mol. Plant Microbe Interact.">
        <title>Genome Sequence of the Biocontrol Agent Coniothyrium minitans strain Conio (IMI 134523).</title>
        <authorList>
            <person name="Patel D."/>
            <person name="Shittu T.A."/>
            <person name="Baroncelli R."/>
            <person name="Muthumeenakshi S."/>
            <person name="Osborne T.H."/>
            <person name="Janganan T.K."/>
            <person name="Sreenivasaprasad S."/>
        </authorList>
    </citation>
    <scope>NUCLEOTIDE SEQUENCE</scope>
    <source>
        <strain evidence="5">Conio</strain>
    </source>
</reference>
<accession>A0A9P6KKV7</accession>
<evidence type="ECO:0000313" key="6">
    <source>
        <dbReference type="Proteomes" id="UP000756921"/>
    </source>
</evidence>
<dbReference type="GO" id="GO:0050660">
    <property type="term" value="F:flavin adenine dinucleotide binding"/>
    <property type="evidence" value="ECO:0007669"/>
    <property type="project" value="InterPro"/>
</dbReference>
<dbReference type="AlphaFoldDB" id="A0A9P6KKV7"/>
<dbReference type="EMBL" id="WJXW01000015">
    <property type="protein sequence ID" value="KAF9730195.1"/>
    <property type="molecule type" value="Genomic_DNA"/>
</dbReference>
<dbReference type="Proteomes" id="UP000756921">
    <property type="component" value="Unassembled WGS sequence"/>
</dbReference>
<dbReference type="SUPFAM" id="SSF51905">
    <property type="entry name" value="FAD/NAD(P)-binding domain"/>
    <property type="match status" value="2"/>
</dbReference>
<comment type="similarity">
    <text evidence="1">Belongs to the FAD-binding monooxygenase family.</text>
</comment>
<name>A0A9P6KKV7_9PLEO</name>
<dbReference type="InterPro" id="IPR036188">
    <property type="entry name" value="FAD/NAD-bd_sf"/>
</dbReference>
<comment type="caution">
    <text evidence="5">The sequence shown here is derived from an EMBL/GenBank/DDBJ whole genome shotgun (WGS) entry which is preliminary data.</text>
</comment>
<dbReference type="InterPro" id="IPR051209">
    <property type="entry name" value="FAD-bind_Monooxygenase_sf"/>
</dbReference>
<evidence type="ECO:0000256" key="3">
    <source>
        <dbReference type="ARBA" id="ARBA00022827"/>
    </source>
</evidence>
<dbReference type="PRINTS" id="PR00411">
    <property type="entry name" value="PNDRDTASEI"/>
</dbReference>
<evidence type="ECO:0000313" key="5">
    <source>
        <dbReference type="EMBL" id="KAF9730195.1"/>
    </source>
</evidence>
<proteinExistence type="inferred from homology"/>
<evidence type="ECO:0000256" key="1">
    <source>
        <dbReference type="ARBA" id="ARBA00010139"/>
    </source>
</evidence>
<dbReference type="PRINTS" id="PR00368">
    <property type="entry name" value="FADPNR"/>
</dbReference>
<dbReference type="GO" id="GO:0004499">
    <property type="term" value="F:N,N-dimethylaniline monooxygenase activity"/>
    <property type="evidence" value="ECO:0007669"/>
    <property type="project" value="InterPro"/>
</dbReference>
<gene>
    <name evidence="5" type="ORF">PMIN01_12128</name>
</gene>
<dbReference type="Pfam" id="PF00743">
    <property type="entry name" value="FMO-like"/>
    <property type="match status" value="1"/>
</dbReference>
<dbReference type="Gene3D" id="3.50.50.60">
    <property type="entry name" value="FAD/NAD(P)-binding domain"/>
    <property type="match status" value="2"/>
</dbReference>
<keyword evidence="4" id="KW-0560">Oxidoreductase</keyword>
<organism evidence="5 6">
    <name type="scientific">Paraphaeosphaeria minitans</name>
    <dbReference type="NCBI Taxonomy" id="565426"/>
    <lineage>
        <taxon>Eukaryota</taxon>
        <taxon>Fungi</taxon>
        <taxon>Dikarya</taxon>
        <taxon>Ascomycota</taxon>
        <taxon>Pezizomycotina</taxon>
        <taxon>Dothideomycetes</taxon>
        <taxon>Pleosporomycetidae</taxon>
        <taxon>Pleosporales</taxon>
        <taxon>Massarineae</taxon>
        <taxon>Didymosphaeriaceae</taxon>
        <taxon>Paraphaeosphaeria</taxon>
    </lineage>
</organism>
<evidence type="ECO:0000256" key="2">
    <source>
        <dbReference type="ARBA" id="ARBA00022630"/>
    </source>
</evidence>
<dbReference type="GO" id="GO:0050661">
    <property type="term" value="F:NADP binding"/>
    <property type="evidence" value="ECO:0007669"/>
    <property type="project" value="InterPro"/>
</dbReference>
<sequence length="546" mass="62025">MAAACGPVDEELIRTAIDKSNLNALRLALFQVTEDPELANMSTSRYSIRGGAMFAHVVADGDIPALKEKAFAYLSKHKPDDDVSPPPSKDETRKLMDMFGDTPVSNEEFDFNYEELAVDEFPREAQWTEKRPSAEKINAFKIVCIGGGISGVAAAVQFKRLGLNFTVLERQSDIGGTWLLNSYPDARVDVGSYLYQFKFVKNYPWSEYFAAAGETLRYLHEVVKRYRVEGHFHFNREVLSATWQEDSSEWELTIEHADGHTEVMRCNAIVNGSGLYSTPRLPKIKGVDNFKRPMFHSARWDHSVDYRNKRVALLGTGSTGTQLAPAVAAEAKSLTVFQRTANWITGIEGYGKPIDTHVRWLFDNMPYYWNWFCYSNHLTFTQVQYSQSYDREWQAKGGQISESNDKMRGLLIDFIKSKMQDRPDLVEKLMPHYSPMVRRLIVDNGFYDMLLRDHVELVTDGIESITETGIKTVDGQEREFDLIVLSTGWSVQEWFAPCKYVGRNGATLGVLWKKDGARSYLGLTLPGFPNFFSFYGPNHQPRSGGF</sequence>
<protein>
    <submittedName>
        <fullName evidence="5">Flavin-binding monooxygenase (Steroid monooxygenase)</fullName>
    </submittedName>
</protein>
<dbReference type="InterPro" id="IPR020946">
    <property type="entry name" value="Flavin_mOase-like"/>
</dbReference>
<keyword evidence="2" id="KW-0285">Flavoprotein</keyword>